<evidence type="ECO:0000256" key="2">
    <source>
        <dbReference type="ARBA" id="ARBA00022723"/>
    </source>
</evidence>
<dbReference type="PANTHER" id="PTHR43687">
    <property type="entry name" value="ADENYLYLSULFATE REDUCTASE, BETA SUBUNIT"/>
    <property type="match status" value="1"/>
</dbReference>
<feature type="domain" description="4Fe-4S ferredoxin-type" evidence="5">
    <location>
        <begin position="89"/>
        <end position="109"/>
    </location>
</feature>
<dbReference type="RefSeq" id="WP_211532189.1">
    <property type="nucleotide sequence ID" value="NZ_CP058560.1"/>
</dbReference>
<dbReference type="Pfam" id="PF12838">
    <property type="entry name" value="Fer4_7"/>
    <property type="match status" value="3"/>
</dbReference>
<evidence type="ECO:0000313" key="6">
    <source>
        <dbReference type="EMBL" id="QUH23233.1"/>
    </source>
</evidence>
<dbReference type="Pfam" id="PF13183">
    <property type="entry name" value="Fer4_8"/>
    <property type="match status" value="1"/>
</dbReference>
<feature type="domain" description="4Fe-4S ferredoxin-type" evidence="5">
    <location>
        <begin position="389"/>
        <end position="418"/>
    </location>
</feature>
<keyword evidence="2" id="KW-0479">Metal-binding</keyword>
<feature type="domain" description="4Fe-4S ferredoxin-type" evidence="5">
    <location>
        <begin position="33"/>
        <end position="53"/>
    </location>
</feature>
<feature type="domain" description="4Fe-4S ferredoxin-type" evidence="5">
    <location>
        <begin position="419"/>
        <end position="448"/>
    </location>
</feature>
<organism evidence="6 7">
    <name type="scientific">Methanobacterium alkalithermotolerans</name>
    <dbReference type="NCBI Taxonomy" id="2731220"/>
    <lineage>
        <taxon>Archaea</taxon>
        <taxon>Methanobacteriati</taxon>
        <taxon>Methanobacteriota</taxon>
        <taxon>Methanomada group</taxon>
        <taxon>Methanobacteria</taxon>
        <taxon>Methanobacteriales</taxon>
        <taxon>Methanobacteriaceae</taxon>
        <taxon>Methanobacterium</taxon>
    </lineage>
</organism>
<dbReference type="PANTHER" id="PTHR43687:SF1">
    <property type="entry name" value="FERREDOXIN III"/>
    <property type="match status" value="1"/>
</dbReference>
<dbReference type="PROSITE" id="PS51379">
    <property type="entry name" value="4FE4S_FER_2"/>
    <property type="match status" value="11"/>
</dbReference>
<dbReference type="Gene3D" id="3.30.70.3270">
    <property type="match status" value="1"/>
</dbReference>
<dbReference type="GO" id="GO:0016491">
    <property type="term" value="F:oxidoreductase activity"/>
    <property type="evidence" value="ECO:0007669"/>
    <property type="project" value="UniProtKB-ARBA"/>
</dbReference>
<dbReference type="GeneID" id="64820170"/>
<dbReference type="Pfam" id="PF12800">
    <property type="entry name" value="Fer4_4"/>
    <property type="match status" value="2"/>
</dbReference>
<dbReference type="GO" id="GO:0051539">
    <property type="term" value="F:4 iron, 4 sulfur cluster binding"/>
    <property type="evidence" value="ECO:0007669"/>
    <property type="project" value="UniProtKB-KW"/>
</dbReference>
<dbReference type="InterPro" id="IPR017900">
    <property type="entry name" value="4Fe4S_Fe_S_CS"/>
</dbReference>
<evidence type="ECO:0000256" key="1">
    <source>
        <dbReference type="ARBA" id="ARBA00022485"/>
    </source>
</evidence>
<keyword evidence="3" id="KW-0408">Iron</keyword>
<protein>
    <submittedName>
        <fullName evidence="6">4Fe-4S binding protein</fullName>
    </submittedName>
</protein>
<dbReference type="OrthoDB" id="23478at2157"/>
<name>A0A8T8K7Y2_9EURY</name>
<dbReference type="Pfam" id="PF13187">
    <property type="entry name" value="Fer4_9"/>
    <property type="match status" value="1"/>
</dbReference>
<dbReference type="PROSITE" id="PS00198">
    <property type="entry name" value="4FE4S_FER_1"/>
    <property type="match status" value="3"/>
</dbReference>
<feature type="domain" description="4Fe-4S ferredoxin-type" evidence="5">
    <location>
        <begin position="1"/>
        <end position="28"/>
    </location>
</feature>
<keyword evidence="7" id="KW-1185">Reference proteome</keyword>
<dbReference type="EMBL" id="CP058560">
    <property type="protein sequence ID" value="QUH23233.1"/>
    <property type="molecule type" value="Genomic_DNA"/>
</dbReference>
<dbReference type="InterPro" id="IPR050572">
    <property type="entry name" value="Fe-S_Ferredoxin"/>
</dbReference>
<dbReference type="Gene3D" id="3.30.70.20">
    <property type="match status" value="7"/>
</dbReference>
<dbReference type="GO" id="GO:0046872">
    <property type="term" value="F:metal ion binding"/>
    <property type="evidence" value="ECO:0007669"/>
    <property type="project" value="UniProtKB-KW"/>
</dbReference>
<gene>
    <name evidence="6" type="ORF">HYG87_05355</name>
</gene>
<dbReference type="AlphaFoldDB" id="A0A8T8K7Y2"/>
<feature type="domain" description="4Fe-4S ferredoxin-type" evidence="5">
    <location>
        <begin position="320"/>
        <end position="352"/>
    </location>
</feature>
<feature type="domain" description="4Fe-4S ferredoxin-type" evidence="5">
    <location>
        <begin position="192"/>
        <end position="221"/>
    </location>
</feature>
<evidence type="ECO:0000256" key="4">
    <source>
        <dbReference type="ARBA" id="ARBA00023014"/>
    </source>
</evidence>
<dbReference type="Proteomes" id="UP000681041">
    <property type="component" value="Chromosome"/>
</dbReference>
<feature type="domain" description="4Fe-4S ferredoxin-type" evidence="5">
    <location>
        <begin position="54"/>
        <end position="83"/>
    </location>
</feature>
<evidence type="ECO:0000256" key="3">
    <source>
        <dbReference type="ARBA" id="ARBA00023004"/>
    </source>
</evidence>
<dbReference type="KEGG" id="meme:HYG87_05355"/>
<evidence type="ECO:0000259" key="5">
    <source>
        <dbReference type="PROSITE" id="PS51379"/>
    </source>
</evidence>
<dbReference type="SUPFAM" id="SSF54862">
    <property type="entry name" value="4Fe-4S ferredoxins"/>
    <property type="match status" value="5"/>
</dbReference>
<accession>A0A8T8K7Y2</accession>
<sequence>MFLSTKKCEGSGECIKECPTQAIRLVEGKAFSCITCGACAEACPNRAIFKNKYGGYVVDRAKCNACGVCEFTCPVNSINIEDGLVKGICARCGICTEVCPLDARIDAFDIIEDRKLKFLESLNIAIPSTPKLSPESKQVERVNVVTDLDKCTLCRRCEYYCPTEAIMVNVDQKGVCTECRVCEDICPADAIKDTTIDPEKCTLCLKCVKECPNNAIYVDDFQVKIKHLTDEESLSGTIISCLNCGLCVEACQKGALKLVDGKIRCDPNICEDCETMECQEICPVGTLKSSFEFGPGIKGYCVSCGRCVKACDINEARSFKKVTWDGSVSSDCISCGICAELCPKDAITLKRGTIEVNPDRCILCEKCGIHCPVDAIPRTTMRKKSIKDGFTLIDDKLCMKCNLCAKICPEEAISPDADGRMIVDESKCIYCGACSNACPARAVIFDREFELSS</sequence>
<feature type="domain" description="4Fe-4S ferredoxin-type" evidence="5">
    <location>
        <begin position="142"/>
        <end position="171"/>
    </location>
</feature>
<reference evidence="6" key="1">
    <citation type="submission" date="2020-07" db="EMBL/GenBank/DDBJ databases">
        <title>Methanobacterium. sp. MethCan genome.</title>
        <authorList>
            <person name="Postec A."/>
            <person name="Quemeneur M."/>
        </authorList>
    </citation>
    <scope>NUCLEOTIDE SEQUENCE</scope>
    <source>
        <strain evidence="6">MethCAN</strain>
    </source>
</reference>
<dbReference type="CDD" id="cd10549">
    <property type="entry name" value="MtMvhB_like"/>
    <property type="match status" value="1"/>
</dbReference>
<keyword evidence="1" id="KW-0004">4Fe-4S</keyword>
<feature type="domain" description="4Fe-4S ferredoxin-type" evidence="5">
    <location>
        <begin position="354"/>
        <end position="381"/>
    </location>
</feature>
<proteinExistence type="predicted"/>
<feature type="domain" description="4Fe-4S ferredoxin-type" evidence="5">
    <location>
        <begin position="241"/>
        <end position="261"/>
    </location>
</feature>
<keyword evidence="4" id="KW-0411">Iron-sulfur</keyword>
<evidence type="ECO:0000313" key="7">
    <source>
        <dbReference type="Proteomes" id="UP000681041"/>
    </source>
</evidence>
<dbReference type="InterPro" id="IPR017896">
    <property type="entry name" value="4Fe4S_Fe-S-bd"/>
</dbReference>